<dbReference type="SUPFAM" id="SSF50978">
    <property type="entry name" value="WD40 repeat-like"/>
    <property type="match status" value="1"/>
</dbReference>
<evidence type="ECO:0000313" key="2">
    <source>
        <dbReference type="Proteomes" id="UP000596252"/>
    </source>
</evidence>
<protein>
    <submittedName>
        <fullName evidence="1">Uncharacterized protein</fullName>
    </submittedName>
</protein>
<dbReference type="InterPro" id="IPR036322">
    <property type="entry name" value="WD40_repeat_dom_sf"/>
</dbReference>
<reference evidence="1 2" key="1">
    <citation type="journal article" date="2012" name="Antonie Van Leeuwenhoek">
        <title>Shewanella litorisediminis sp. nov., a gammaproteobacterium isolated from a tidal flat sediment.</title>
        <authorList>
            <person name="Lee M.H."/>
            <person name="Yoon J.H."/>
        </authorList>
    </citation>
    <scope>NUCLEOTIDE SEQUENCE [LARGE SCALE GENOMIC DNA]</scope>
    <source>
        <strain evidence="1 2">SMK1-12</strain>
    </source>
</reference>
<proteinExistence type="predicted"/>
<gene>
    <name evidence="1" type="ORF">JQC75_03530</name>
</gene>
<organism evidence="1 2">
    <name type="scientific">Shewanella litorisediminis</name>
    <dbReference type="NCBI Taxonomy" id="1173586"/>
    <lineage>
        <taxon>Bacteria</taxon>
        <taxon>Pseudomonadati</taxon>
        <taxon>Pseudomonadota</taxon>
        <taxon>Gammaproteobacteria</taxon>
        <taxon>Alteromonadales</taxon>
        <taxon>Shewanellaceae</taxon>
        <taxon>Shewanella</taxon>
    </lineage>
</organism>
<dbReference type="EMBL" id="CP069213">
    <property type="protein sequence ID" value="QRH02507.1"/>
    <property type="molecule type" value="Genomic_DNA"/>
</dbReference>
<keyword evidence="2" id="KW-1185">Reference proteome</keyword>
<dbReference type="Proteomes" id="UP000596252">
    <property type="component" value="Chromosome"/>
</dbReference>
<evidence type="ECO:0000313" key="1">
    <source>
        <dbReference type="EMBL" id="QRH02507.1"/>
    </source>
</evidence>
<sequence length="217" mass="24449">MVQVTTPRSHVSNLFAPSLDQQPYSSSFISGDKSGQLHRWNKQDKWSYHKIESSDIFRATSKKSTLKKTQNLSIVAISHLAENKGWLSLDATGSLKYWLNDEIIETIEFGSPRCLALHANNTTLAIGFKRIDIAKNACFILLDINEWIVQASFLIQSMSQPDDKFYNTPMLDDGLPPQVIRQQLNNIILLALSDNDEVVKNNELNEAPGRDSTLCII</sequence>
<name>A0ABX7G588_9GAMM</name>
<dbReference type="RefSeq" id="WP_203326111.1">
    <property type="nucleotide sequence ID" value="NZ_CP069213.1"/>
</dbReference>
<accession>A0ABX7G588</accession>